<organism evidence="2 3">
    <name type="scientific">Clostridium frigoris</name>
    <dbReference type="NCBI Taxonomy" id="205327"/>
    <lineage>
        <taxon>Bacteria</taxon>
        <taxon>Bacillati</taxon>
        <taxon>Bacillota</taxon>
        <taxon>Clostridia</taxon>
        <taxon>Eubacteriales</taxon>
        <taxon>Clostridiaceae</taxon>
        <taxon>Clostridium</taxon>
    </lineage>
</organism>
<feature type="transmembrane region" description="Helical" evidence="1">
    <location>
        <begin position="116"/>
        <end position="142"/>
    </location>
</feature>
<feature type="transmembrane region" description="Helical" evidence="1">
    <location>
        <begin position="67"/>
        <end position="86"/>
    </location>
</feature>
<name>A0ABS6BQU9_9CLOT</name>
<keyword evidence="1" id="KW-0472">Membrane</keyword>
<evidence type="ECO:0000256" key="1">
    <source>
        <dbReference type="SAM" id="Phobius"/>
    </source>
</evidence>
<reference evidence="2 3" key="1">
    <citation type="submission" date="2021-06" db="EMBL/GenBank/DDBJ databases">
        <title>Clostridia strains as spoilage organisms.</title>
        <authorList>
            <person name="Wambui J."/>
            <person name="Stephan R."/>
            <person name="Stevens M.J.A."/>
        </authorList>
    </citation>
    <scope>NUCLEOTIDE SEQUENCE [LARGE SCALE GENOMIC DNA]</scope>
    <source>
        <strain evidence="2 3">DSM 14204</strain>
    </source>
</reference>
<dbReference type="Proteomes" id="UP000776252">
    <property type="component" value="Unassembled WGS sequence"/>
</dbReference>
<evidence type="ECO:0000313" key="3">
    <source>
        <dbReference type="Proteomes" id="UP000776252"/>
    </source>
</evidence>
<feature type="transmembrane region" description="Helical" evidence="1">
    <location>
        <begin position="201"/>
        <end position="224"/>
    </location>
</feature>
<feature type="transmembrane region" description="Helical" evidence="1">
    <location>
        <begin position="162"/>
        <end position="189"/>
    </location>
</feature>
<evidence type="ECO:0000313" key="2">
    <source>
        <dbReference type="EMBL" id="MBU3158379.1"/>
    </source>
</evidence>
<accession>A0ABS6BQU9</accession>
<gene>
    <name evidence="2" type="ORF">KPL37_01155</name>
</gene>
<dbReference type="RefSeq" id="WP_216145395.1">
    <property type="nucleotide sequence ID" value="NZ_JAHLDV010000002.1"/>
</dbReference>
<keyword evidence="3" id="KW-1185">Reference proteome</keyword>
<dbReference type="EMBL" id="JAHLDV010000002">
    <property type="protein sequence ID" value="MBU3158379.1"/>
    <property type="molecule type" value="Genomic_DNA"/>
</dbReference>
<feature type="transmembrane region" description="Helical" evidence="1">
    <location>
        <begin position="12"/>
        <end position="36"/>
    </location>
</feature>
<evidence type="ECO:0008006" key="4">
    <source>
        <dbReference type="Google" id="ProtNLM"/>
    </source>
</evidence>
<comment type="caution">
    <text evidence="2">The sequence shown here is derived from an EMBL/GenBank/DDBJ whole genome shotgun (WGS) entry which is preliminary data.</text>
</comment>
<sequence>MKLLIKILKKDFAIFFNISNISLIILSFIVIIVSSISEINAFIVSGKTYISLEDAMFLAFRGPGNEYTFFQLLKWLLPILIVLFIFGRMTNVELNNGYIYAIYRFGNKQSWLKGKFVFIFLFSFFYYICLYGISLIVFFFKFHLDGSFSYYLISSAEMNISIIKYVSPLILLLIMLILNIISCFGILILQILISIITKKAYYGFLFSIILALISLTSNKLYYKLDVFFPLNYGIANRFNTVTSSGYICYLYICSIFLLLMYIGTLYVKRNEIFE</sequence>
<keyword evidence="1" id="KW-0812">Transmembrane</keyword>
<keyword evidence="1" id="KW-1133">Transmembrane helix</keyword>
<proteinExistence type="predicted"/>
<protein>
    <recommendedName>
        <fullName evidence="4">ABC-2 family transporter protein</fullName>
    </recommendedName>
</protein>
<feature type="transmembrane region" description="Helical" evidence="1">
    <location>
        <begin position="244"/>
        <end position="267"/>
    </location>
</feature>